<sequence length="152" mass="17339">MNRIALDLNYEVKQVFRSLSKYKREKVPAVAERIEVYVEGVRLHGDNVFESEAFFTSLTREGTFPMFNCTCGIFGCGGYEVSVRHEDGRVRWDTEGLTFVFERGEMLGFAEELLAGLERLDRVLASHGLPPRYDNPSYISLIQQFAEGRLSS</sequence>
<name>A0ABV8KB31_9BACL</name>
<evidence type="ECO:0000313" key="1">
    <source>
        <dbReference type="EMBL" id="MFC4103215.1"/>
    </source>
</evidence>
<gene>
    <name evidence="1" type="ORF">ACFOZ8_26700</name>
</gene>
<dbReference type="EMBL" id="JBHSAM010000034">
    <property type="protein sequence ID" value="MFC4103215.1"/>
    <property type="molecule type" value="Genomic_DNA"/>
</dbReference>
<comment type="caution">
    <text evidence="1">The sequence shown here is derived from an EMBL/GenBank/DDBJ whole genome shotgun (WGS) entry which is preliminary data.</text>
</comment>
<proteinExistence type="predicted"/>
<protein>
    <submittedName>
        <fullName evidence="1">Uncharacterized protein</fullName>
    </submittedName>
</protein>
<organism evidence="1 2">
    <name type="scientific">Paenibacillus xanthanilyticus</name>
    <dbReference type="NCBI Taxonomy" id="1783531"/>
    <lineage>
        <taxon>Bacteria</taxon>
        <taxon>Bacillati</taxon>
        <taxon>Bacillota</taxon>
        <taxon>Bacilli</taxon>
        <taxon>Bacillales</taxon>
        <taxon>Paenibacillaceae</taxon>
        <taxon>Paenibacillus</taxon>
    </lineage>
</organism>
<keyword evidence="2" id="KW-1185">Reference proteome</keyword>
<accession>A0ABV8KB31</accession>
<evidence type="ECO:0000313" key="2">
    <source>
        <dbReference type="Proteomes" id="UP001595715"/>
    </source>
</evidence>
<dbReference type="RefSeq" id="WP_377721794.1">
    <property type="nucleotide sequence ID" value="NZ_JBHSAM010000034.1"/>
</dbReference>
<reference evidence="2" key="1">
    <citation type="journal article" date="2019" name="Int. J. Syst. Evol. Microbiol.">
        <title>The Global Catalogue of Microorganisms (GCM) 10K type strain sequencing project: providing services to taxonomists for standard genome sequencing and annotation.</title>
        <authorList>
            <consortium name="The Broad Institute Genomics Platform"/>
            <consortium name="The Broad Institute Genome Sequencing Center for Infectious Disease"/>
            <person name="Wu L."/>
            <person name="Ma J."/>
        </authorList>
    </citation>
    <scope>NUCLEOTIDE SEQUENCE [LARGE SCALE GENOMIC DNA]</scope>
    <source>
        <strain evidence="2">IBRC-M 10987</strain>
    </source>
</reference>
<dbReference type="Proteomes" id="UP001595715">
    <property type="component" value="Unassembled WGS sequence"/>
</dbReference>